<dbReference type="AlphaFoldDB" id="A0A090QI85"/>
<reference evidence="1 2" key="1">
    <citation type="journal article" date="2014" name="Genome Announc.">
        <title>Draft Genome Sequences of Two Vibrionaceae Species, Vibrio ponticus C121 and Photobacterium aphoticum C119, Isolated as Coral Reef Microbiota.</title>
        <authorList>
            <person name="Al-saari N."/>
            <person name="Meirelles P.M."/>
            <person name="Mino S."/>
            <person name="Suda W."/>
            <person name="Oshima K."/>
            <person name="Hattori M."/>
            <person name="Ohkuma M."/>
            <person name="Thompson F.L."/>
            <person name="Gomez-Gil B."/>
            <person name="Sawabe T."/>
            <person name="Sawabe T."/>
        </authorList>
    </citation>
    <scope>NUCLEOTIDE SEQUENCE [LARGE SCALE GENOMIC DNA]</scope>
    <source>
        <strain evidence="1 2">JCM 19237</strain>
    </source>
</reference>
<organism evidence="1 2">
    <name type="scientific">Photobacterium aphoticum</name>
    <dbReference type="NCBI Taxonomy" id="754436"/>
    <lineage>
        <taxon>Bacteria</taxon>
        <taxon>Pseudomonadati</taxon>
        <taxon>Pseudomonadota</taxon>
        <taxon>Gammaproteobacteria</taxon>
        <taxon>Vibrionales</taxon>
        <taxon>Vibrionaceae</taxon>
        <taxon>Photobacterium</taxon>
    </lineage>
</organism>
<dbReference type="Proteomes" id="UP000029227">
    <property type="component" value="Unassembled WGS sequence"/>
</dbReference>
<evidence type="ECO:0000313" key="2">
    <source>
        <dbReference type="Proteomes" id="UP000029227"/>
    </source>
</evidence>
<gene>
    <name evidence="1" type="ORF">JCM19237_5534</name>
</gene>
<protein>
    <submittedName>
        <fullName evidence="1">Uncharacterized protein</fullName>
    </submittedName>
</protein>
<dbReference type="EMBL" id="BBMN01000001">
    <property type="protein sequence ID" value="GAL02641.1"/>
    <property type="molecule type" value="Genomic_DNA"/>
</dbReference>
<accession>A0A090QI85</accession>
<sequence>MIFVDQVEYIDSQFKVIKGFTFSEINNNHAELSLVDLSCHVENNSSVIITGNVDGSGHDDNNKYHFTLTLDIYNGNYIFKEKSIH</sequence>
<comment type="caution">
    <text evidence="1">The sequence shown here is derived from an EMBL/GenBank/DDBJ whole genome shotgun (WGS) entry which is preliminary data.</text>
</comment>
<evidence type="ECO:0000313" key="1">
    <source>
        <dbReference type="EMBL" id="GAL02641.1"/>
    </source>
</evidence>
<name>A0A090QI85_9GAMM</name>
<proteinExistence type="predicted"/>
<dbReference type="STRING" id="754436.JCM19237_5534"/>